<protein>
    <submittedName>
        <fullName evidence="5">GAF domain-containing protein</fullName>
    </submittedName>
</protein>
<comment type="caution">
    <text evidence="5">The sequence shown here is derived from an EMBL/GenBank/DDBJ whole genome shotgun (WGS) entry which is preliminary data.</text>
</comment>
<proteinExistence type="predicted"/>
<feature type="domain" description="Phytochrome chromophore attachment site" evidence="3">
    <location>
        <begin position="80"/>
        <end position="143"/>
    </location>
</feature>
<keyword evidence="6" id="KW-1185">Reference proteome</keyword>
<evidence type="ECO:0000256" key="1">
    <source>
        <dbReference type="PROSITE-ProRule" id="PRU00110"/>
    </source>
</evidence>
<sequence>MDSHLLDQIRHLCRDRAAYEHLKAILVQQERVHQLSWEEHYEKLLASQSSDSPASNLLSNIIAREKALAQLADTIQRSPSLELVLQVAVQVAQKLLQVDRVAIFRFHDDGRGEFATDAIASGVESFANMPERQLSLARHLAESIQAESEGHIAEQEEQIVANIRSSSISNHISNLLEEIGISAYASNKIHAGQEVWGTLVAFYGNNHQSCSESDRTSLSLIAAQIGIAISLTNLRQQSHDLTEDLQVLKNELDHLHRAVAEIAASDNQSVQNLVVNQDIDADEPTILQEPTVETITSIEAPETISIHDIEQETEAEESAKVSSISQVPEPEIAPQDIENVVIEVPIEVSHPDQETVLIESQITEFNHEQEVPEESPLEIDSHQQETHPLANIDSDFHEALAALPTETSSLVLAVADIEKTSIPLVDEDLTLSSRTIDVDTTSVMPVAADENITSVDLAMNFEQADAPATRTIPTAEIQSLTDVEGVLVEDSSKEAALEISIDHFNLVELQHGLDTTESCQQEQQYDLPVTEPTIEQVHRLPIDLCAFLEQETNPVIDLQFLETLTNCDRNLALEVIDTYLQETPLLVQAIDQALATNNHTQLWELLNKLRSSSGKVGALTLVYQCRQLESSIKANYVVLIYACLARVAIESQKAIESLRILRSQYT</sequence>
<dbReference type="EMBL" id="JACJQB010000002">
    <property type="protein sequence ID" value="MBD2186964.1"/>
    <property type="molecule type" value="Genomic_DNA"/>
</dbReference>
<dbReference type="PROSITE" id="PS50894">
    <property type="entry name" value="HPT"/>
    <property type="match status" value="1"/>
</dbReference>
<feature type="domain" description="HPt" evidence="4">
    <location>
        <begin position="568"/>
        <end position="666"/>
    </location>
</feature>
<dbReference type="SUPFAM" id="SSF47226">
    <property type="entry name" value="Histidine-containing phosphotransfer domain, HPT domain"/>
    <property type="match status" value="1"/>
</dbReference>
<evidence type="ECO:0000313" key="6">
    <source>
        <dbReference type="Proteomes" id="UP000642094"/>
    </source>
</evidence>
<feature type="coiled-coil region" evidence="2">
    <location>
        <begin position="231"/>
        <end position="258"/>
    </location>
</feature>
<accession>A0ABR7ZSL7</accession>
<reference evidence="5 6" key="1">
    <citation type="journal article" date="2020" name="ISME J.">
        <title>Comparative genomics reveals insights into cyanobacterial evolution and habitat adaptation.</title>
        <authorList>
            <person name="Chen M.Y."/>
            <person name="Teng W.K."/>
            <person name="Zhao L."/>
            <person name="Hu C.X."/>
            <person name="Zhou Y.K."/>
            <person name="Han B.P."/>
            <person name="Song L.R."/>
            <person name="Shu W.S."/>
        </authorList>
    </citation>
    <scope>NUCLEOTIDE SEQUENCE [LARGE SCALE GENOMIC DNA]</scope>
    <source>
        <strain evidence="5 6">FACHB-723</strain>
    </source>
</reference>
<dbReference type="InterPro" id="IPR008207">
    <property type="entry name" value="Sig_transdc_His_kin_Hpt_dom"/>
</dbReference>
<evidence type="ECO:0000313" key="5">
    <source>
        <dbReference type="EMBL" id="MBD2186964.1"/>
    </source>
</evidence>
<dbReference type="InterPro" id="IPR003018">
    <property type="entry name" value="GAF"/>
</dbReference>
<gene>
    <name evidence="5" type="ORF">H6F41_02245</name>
</gene>
<evidence type="ECO:0000259" key="3">
    <source>
        <dbReference type="PROSITE" id="PS50046"/>
    </source>
</evidence>
<dbReference type="SMART" id="SM00065">
    <property type="entry name" value="GAF"/>
    <property type="match status" value="1"/>
</dbReference>
<dbReference type="Pfam" id="PF01590">
    <property type="entry name" value="GAF"/>
    <property type="match status" value="1"/>
</dbReference>
<dbReference type="Gene3D" id="1.20.120.160">
    <property type="entry name" value="HPT domain"/>
    <property type="match status" value="1"/>
</dbReference>
<name>A0ABR7ZSL7_9CYAN</name>
<keyword evidence="2" id="KW-0175">Coiled coil</keyword>
<comment type="caution">
    <text evidence="1">Lacks conserved residue(s) required for the propagation of feature annotation.</text>
</comment>
<evidence type="ECO:0000256" key="2">
    <source>
        <dbReference type="SAM" id="Coils"/>
    </source>
</evidence>
<dbReference type="Proteomes" id="UP000642094">
    <property type="component" value="Unassembled WGS sequence"/>
</dbReference>
<dbReference type="RefSeq" id="WP_190401846.1">
    <property type="nucleotide sequence ID" value="NZ_JACJQB010000002.1"/>
</dbReference>
<organism evidence="5 6">
    <name type="scientific">Pseudanabaena mucicola FACHB-723</name>
    <dbReference type="NCBI Taxonomy" id="2692860"/>
    <lineage>
        <taxon>Bacteria</taxon>
        <taxon>Bacillati</taxon>
        <taxon>Cyanobacteriota</taxon>
        <taxon>Cyanophyceae</taxon>
        <taxon>Pseudanabaenales</taxon>
        <taxon>Pseudanabaenaceae</taxon>
        <taxon>Pseudanabaena</taxon>
    </lineage>
</organism>
<dbReference type="SUPFAM" id="SSF55781">
    <property type="entry name" value="GAF domain-like"/>
    <property type="match status" value="1"/>
</dbReference>
<dbReference type="InterPro" id="IPR036641">
    <property type="entry name" value="HPT_dom_sf"/>
</dbReference>
<dbReference type="InterPro" id="IPR029016">
    <property type="entry name" value="GAF-like_dom_sf"/>
</dbReference>
<dbReference type="InterPro" id="IPR016132">
    <property type="entry name" value="Phyto_chromo_attachment"/>
</dbReference>
<dbReference type="Gene3D" id="3.30.450.40">
    <property type="match status" value="1"/>
</dbReference>
<evidence type="ECO:0000259" key="4">
    <source>
        <dbReference type="PROSITE" id="PS50894"/>
    </source>
</evidence>
<dbReference type="Pfam" id="PF01627">
    <property type="entry name" value="Hpt"/>
    <property type="match status" value="1"/>
</dbReference>
<dbReference type="PROSITE" id="PS50046">
    <property type="entry name" value="PHYTOCHROME_2"/>
    <property type="match status" value="1"/>
</dbReference>